<organism evidence="8 9">
    <name type="scientific">Thermodesulforhabdus norvegica</name>
    <dbReference type="NCBI Taxonomy" id="39841"/>
    <lineage>
        <taxon>Bacteria</taxon>
        <taxon>Pseudomonadati</taxon>
        <taxon>Thermodesulfobacteriota</taxon>
        <taxon>Syntrophobacteria</taxon>
        <taxon>Syntrophobacterales</taxon>
        <taxon>Thermodesulforhabdaceae</taxon>
        <taxon>Thermodesulforhabdus</taxon>
    </lineage>
</organism>
<accession>A0A1I4RGL1</accession>
<dbReference type="OrthoDB" id="9812221at2"/>
<keyword evidence="2" id="KW-0813">Transport</keyword>
<dbReference type="PROSITE" id="PS50850">
    <property type="entry name" value="MFS"/>
    <property type="match status" value="1"/>
</dbReference>
<dbReference type="Pfam" id="PF07690">
    <property type="entry name" value="MFS_1"/>
    <property type="match status" value="2"/>
</dbReference>
<dbReference type="EMBL" id="FOUU01000001">
    <property type="protein sequence ID" value="SFM51347.1"/>
    <property type="molecule type" value="Genomic_DNA"/>
</dbReference>
<dbReference type="Gene3D" id="1.20.1250.20">
    <property type="entry name" value="MFS general substrate transporter like domains"/>
    <property type="match status" value="2"/>
</dbReference>
<feature type="transmembrane region" description="Helical" evidence="6">
    <location>
        <begin position="339"/>
        <end position="357"/>
    </location>
</feature>
<feature type="domain" description="Major facilitator superfamily (MFS) profile" evidence="7">
    <location>
        <begin position="12"/>
        <end position="392"/>
    </location>
</feature>
<feature type="transmembrane region" description="Helical" evidence="6">
    <location>
        <begin position="78"/>
        <end position="96"/>
    </location>
</feature>
<keyword evidence="4 6" id="KW-1133">Transmembrane helix</keyword>
<feature type="transmembrane region" description="Helical" evidence="6">
    <location>
        <begin position="274"/>
        <end position="292"/>
    </location>
</feature>
<keyword evidence="5 6" id="KW-0472">Membrane</keyword>
<dbReference type="Proteomes" id="UP000199611">
    <property type="component" value="Unassembled WGS sequence"/>
</dbReference>
<dbReference type="GO" id="GO:0022857">
    <property type="term" value="F:transmembrane transporter activity"/>
    <property type="evidence" value="ECO:0007669"/>
    <property type="project" value="InterPro"/>
</dbReference>
<feature type="transmembrane region" description="Helical" evidence="6">
    <location>
        <begin position="102"/>
        <end position="125"/>
    </location>
</feature>
<dbReference type="PANTHER" id="PTHR23506">
    <property type="entry name" value="GH10249P"/>
    <property type="match status" value="1"/>
</dbReference>
<feature type="transmembrane region" description="Helical" evidence="6">
    <location>
        <begin position="363"/>
        <end position="386"/>
    </location>
</feature>
<feature type="transmembrane region" description="Helical" evidence="6">
    <location>
        <begin position="243"/>
        <end position="262"/>
    </location>
</feature>
<comment type="subcellular location">
    <subcellularLocation>
        <location evidence="1">Membrane</location>
        <topology evidence="1">Multi-pass membrane protein</topology>
    </subcellularLocation>
</comment>
<dbReference type="AlphaFoldDB" id="A0A1I4RGL1"/>
<evidence type="ECO:0000259" key="7">
    <source>
        <dbReference type="PROSITE" id="PS50850"/>
    </source>
</evidence>
<dbReference type="InterPro" id="IPR011701">
    <property type="entry name" value="MFS"/>
</dbReference>
<feature type="transmembrane region" description="Helical" evidence="6">
    <location>
        <begin position="206"/>
        <end position="223"/>
    </location>
</feature>
<dbReference type="STRING" id="39841.SAMN05660836_00606"/>
<evidence type="ECO:0000256" key="3">
    <source>
        <dbReference type="ARBA" id="ARBA00022692"/>
    </source>
</evidence>
<sequence>MSTGRNPFGSFRLLLFPLCCFLFTATFWMMMAFLPIYLTNLGVAGNHLGFILGMYPLAGLGFIIPFGVLADRLSPKKVLYAGASCMLIHIVMLKFALAECLIFFATFVGGLGLNIFQTVLFALYLKVIPEDHRGLRVSIFQMGFFLGFGVGPLIGGYLWNSGGYDLILKISTYVFLVLIVCYALLPEGSINRFSWSEYREDVFQKKTLLFLAVYFVYALHFGVEHTGFSMLMKKELLFSAREIGLVYLAVGLWMTLLAPLTGHQFDIHPRITPFLVGGMVVSSVFHIATAFADSVNRMILVRILHTLGDSPVIFATGLLTSTLFPQRRLGGNSAVVQTVRTVGVFTGNAMTGIIASYTGYGGAFIYTGIFFLMSAILFLPFVYAYFDAPRGKNLPVSDSPT</sequence>
<reference evidence="9" key="1">
    <citation type="submission" date="2016-10" db="EMBL/GenBank/DDBJ databases">
        <authorList>
            <person name="Varghese N."/>
            <person name="Submissions S."/>
        </authorList>
    </citation>
    <scope>NUCLEOTIDE SEQUENCE [LARGE SCALE GENOMIC DNA]</scope>
    <source>
        <strain evidence="9">DSM 9990</strain>
    </source>
</reference>
<dbReference type="GO" id="GO:0016020">
    <property type="term" value="C:membrane"/>
    <property type="evidence" value="ECO:0007669"/>
    <property type="project" value="UniProtKB-SubCell"/>
</dbReference>
<evidence type="ECO:0000313" key="9">
    <source>
        <dbReference type="Proteomes" id="UP000199611"/>
    </source>
</evidence>
<dbReference type="RefSeq" id="WP_093393363.1">
    <property type="nucleotide sequence ID" value="NZ_FOUU01000001.1"/>
</dbReference>
<protein>
    <submittedName>
        <fullName evidence="8">Predicted arabinose efflux permease, MFS family</fullName>
    </submittedName>
</protein>
<feature type="transmembrane region" description="Helical" evidence="6">
    <location>
        <begin position="298"/>
        <end position="319"/>
    </location>
</feature>
<feature type="transmembrane region" description="Helical" evidence="6">
    <location>
        <begin position="50"/>
        <end position="71"/>
    </location>
</feature>
<keyword evidence="9" id="KW-1185">Reference proteome</keyword>
<evidence type="ECO:0000256" key="6">
    <source>
        <dbReference type="SAM" id="Phobius"/>
    </source>
</evidence>
<feature type="transmembrane region" description="Helical" evidence="6">
    <location>
        <begin position="137"/>
        <end position="160"/>
    </location>
</feature>
<evidence type="ECO:0000256" key="5">
    <source>
        <dbReference type="ARBA" id="ARBA00023136"/>
    </source>
</evidence>
<feature type="transmembrane region" description="Helical" evidence="6">
    <location>
        <begin position="166"/>
        <end position="185"/>
    </location>
</feature>
<evidence type="ECO:0000256" key="1">
    <source>
        <dbReference type="ARBA" id="ARBA00004141"/>
    </source>
</evidence>
<dbReference type="InterPro" id="IPR036259">
    <property type="entry name" value="MFS_trans_sf"/>
</dbReference>
<proteinExistence type="predicted"/>
<keyword evidence="3 6" id="KW-0812">Transmembrane</keyword>
<name>A0A1I4RGL1_9BACT</name>
<evidence type="ECO:0000256" key="2">
    <source>
        <dbReference type="ARBA" id="ARBA00022448"/>
    </source>
</evidence>
<dbReference type="PANTHER" id="PTHR23506:SF23">
    <property type="entry name" value="GH10249P"/>
    <property type="match status" value="1"/>
</dbReference>
<evidence type="ECO:0000313" key="8">
    <source>
        <dbReference type="EMBL" id="SFM51347.1"/>
    </source>
</evidence>
<dbReference type="InterPro" id="IPR020846">
    <property type="entry name" value="MFS_dom"/>
</dbReference>
<dbReference type="SUPFAM" id="SSF103473">
    <property type="entry name" value="MFS general substrate transporter"/>
    <property type="match status" value="1"/>
</dbReference>
<feature type="transmembrane region" description="Helical" evidence="6">
    <location>
        <begin position="12"/>
        <end position="38"/>
    </location>
</feature>
<evidence type="ECO:0000256" key="4">
    <source>
        <dbReference type="ARBA" id="ARBA00022989"/>
    </source>
</evidence>
<dbReference type="InterPro" id="IPR050930">
    <property type="entry name" value="MFS_Vesicular_Transporter"/>
</dbReference>
<gene>
    <name evidence="8" type="ORF">SAMN05660836_00606</name>
</gene>